<dbReference type="RefSeq" id="WP_062253842.1">
    <property type="nucleotide sequence ID" value="NZ_CP014229.1"/>
</dbReference>
<comment type="similarity">
    <text evidence="3 6">Belongs to the TPP enzyme family.</text>
</comment>
<comment type="cofactor">
    <cofactor evidence="1">
        <name>Mg(2+)</name>
        <dbReference type="ChEBI" id="CHEBI:18420"/>
    </cofactor>
</comment>
<feature type="domain" description="Thiamine pyrophosphate enzyme N-terminal TPP-binding" evidence="9">
    <location>
        <begin position="5"/>
        <end position="114"/>
    </location>
</feature>
<dbReference type="InterPro" id="IPR011766">
    <property type="entry name" value="TPP_enzyme_TPP-bd"/>
</dbReference>
<dbReference type="InterPro" id="IPR012000">
    <property type="entry name" value="Thiamin_PyroP_enz_cen_dom"/>
</dbReference>
<dbReference type="GO" id="GO:0003984">
    <property type="term" value="F:acetolactate synthase activity"/>
    <property type="evidence" value="ECO:0007669"/>
    <property type="project" value="TreeGrafter"/>
</dbReference>
<evidence type="ECO:0000259" key="7">
    <source>
        <dbReference type="Pfam" id="PF00205"/>
    </source>
</evidence>
<dbReference type="PANTHER" id="PTHR18968">
    <property type="entry name" value="THIAMINE PYROPHOSPHATE ENZYMES"/>
    <property type="match status" value="1"/>
</dbReference>
<dbReference type="PROSITE" id="PS00187">
    <property type="entry name" value="TPP_ENZYMES"/>
    <property type="match status" value="1"/>
</dbReference>
<feature type="domain" description="Thiamine pyrophosphate enzyme central" evidence="7">
    <location>
        <begin position="191"/>
        <end position="323"/>
    </location>
</feature>
<dbReference type="CDD" id="cd07035">
    <property type="entry name" value="TPP_PYR_POX_like"/>
    <property type="match status" value="1"/>
</dbReference>
<evidence type="ECO:0000256" key="2">
    <source>
        <dbReference type="ARBA" id="ARBA00001964"/>
    </source>
</evidence>
<evidence type="ECO:0000256" key="6">
    <source>
        <dbReference type="RuleBase" id="RU362132"/>
    </source>
</evidence>
<evidence type="ECO:0000259" key="8">
    <source>
        <dbReference type="Pfam" id="PF02775"/>
    </source>
</evidence>
<evidence type="ECO:0000259" key="9">
    <source>
        <dbReference type="Pfam" id="PF02776"/>
    </source>
</evidence>
<feature type="domain" description="Thiamine pyrophosphate enzyme TPP-binding" evidence="8">
    <location>
        <begin position="398"/>
        <end position="546"/>
    </location>
</feature>
<dbReference type="GO" id="GO:0050660">
    <property type="term" value="F:flavin adenine dinucleotide binding"/>
    <property type="evidence" value="ECO:0007669"/>
    <property type="project" value="TreeGrafter"/>
</dbReference>
<dbReference type="Gene3D" id="3.40.50.1220">
    <property type="entry name" value="TPP-binding domain"/>
    <property type="match status" value="1"/>
</dbReference>
<accession>A0A0X8JM54</accession>
<dbReference type="STRING" id="44742.AXF13_12855"/>
<dbReference type="KEGG" id="dfi:AXF13_12855"/>
<dbReference type="GO" id="GO:0030976">
    <property type="term" value="F:thiamine pyrophosphate binding"/>
    <property type="evidence" value="ECO:0007669"/>
    <property type="project" value="InterPro"/>
</dbReference>
<dbReference type="EMBL" id="CP014229">
    <property type="protein sequence ID" value="AMD90943.1"/>
    <property type="molecule type" value="Genomic_DNA"/>
</dbReference>
<evidence type="ECO:0000256" key="4">
    <source>
        <dbReference type="ARBA" id="ARBA00022723"/>
    </source>
</evidence>
<comment type="cofactor">
    <cofactor evidence="2">
        <name>thiamine diphosphate</name>
        <dbReference type="ChEBI" id="CHEBI:58937"/>
    </cofactor>
</comment>
<dbReference type="InterPro" id="IPR029061">
    <property type="entry name" value="THDP-binding"/>
</dbReference>
<evidence type="ECO:0000313" key="11">
    <source>
        <dbReference type="Proteomes" id="UP000069241"/>
    </source>
</evidence>
<dbReference type="Pfam" id="PF02776">
    <property type="entry name" value="TPP_enzyme_N"/>
    <property type="match status" value="1"/>
</dbReference>
<dbReference type="InterPro" id="IPR000399">
    <property type="entry name" value="TPP-bd_CS"/>
</dbReference>
<organism evidence="10 11">
    <name type="scientific">Desulfovibrio fairfieldensis</name>
    <dbReference type="NCBI Taxonomy" id="44742"/>
    <lineage>
        <taxon>Bacteria</taxon>
        <taxon>Pseudomonadati</taxon>
        <taxon>Thermodesulfobacteriota</taxon>
        <taxon>Desulfovibrionia</taxon>
        <taxon>Desulfovibrionales</taxon>
        <taxon>Desulfovibrionaceae</taxon>
        <taxon>Desulfovibrio</taxon>
    </lineage>
</organism>
<evidence type="ECO:0000256" key="1">
    <source>
        <dbReference type="ARBA" id="ARBA00001946"/>
    </source>
</evidence>
<gene>
    <name evidence="10" type="ORF">AXF13_12855</name>
</gene>
<evidence type="ECO:0000313" key="10">
    <source>
        <dbReference type="EMBL" id="AMD90943.1"/>
    </source>
</evidence>
<proteinExistence type="inferred from homology"/>
<dbReference type="GO" id="GO:0005948">
    <property type="term" value="C:acetolactate synthase complex"/>
    <property type="evidence" value="ECO:0007669"/>
    <property type="project" value="TreeGrafter"/>
</dbReference>
<dbReference type="AlphaFoldDB" id="A0A0X8JM54"/>
<dbReference type="InterPro" id="IPR045229">
    <property type="entry name" value="TPP_enz"/>
</dbReference>
<dbReference type="SUPFAM" id="SSF52467">
    <property type="entry name" value="DHS-like NAD/FAD-binding domain"/>
    <property type="match status" value="1"/>
</dbReference>
<sequence length="570" mass="61284">MQAANGGEAAARALIDLGVEFVFTLTGGHLNHIHQILEKSPVRLVDTRHEQAATFMADAYARMTGKPGVAMLTAGPGFTNCISPLQQAATNCTPLLVIAGASGTDYRDKMDLQDAPQAAIAAPIVKAAYVCTQTERVAEYVETAFRMTLAGRPGPVFLELPCDVLGKAMPGGECPWHKTVMESRPVDPRGVEKTIALLREAERPIVVAGSGAGYAGAGEELRSFVEKCGIPVFTCNMGRGLVSDLHPLCFGLAGPHRPLAAKKAYAEADLALILGNRISLNHFFGAAYNKKATLIQVDVAGEELGRNRAIDLPVISDVRAFLELTNSRLDALGLSGVGSDGLGRRYADWVEELRAEQQRCAEAMLPMQTSDAVPIHPQRLVHEVDRFMDRDDDVVLADGGDTLTWVHIGRTARTPYRILDHGQYWCIGGGIADAIAARLVYPESRVMLVTGDGSFGFNFMEVTTALRKGLSLVIVVANDQSWGMIRHSQQLRLGYTLDSVTWIGPTPYEKMVEAAGGKGFYVERPQDIRPAIEAAFAANTVACVNVMVDPSVISPASIALGQLGAYKITD</sequence>
<keyword evidence="5 6" id="KW-0786">Thiamine pyrophosphate</keyword>
<protein>
    <submittedName>
        <fullName evidence="10">Acetolactate synthase</fullName>
    </submittedName>
</protein>
<dbReference type="PANTHER" id="PTHR18968:SF166">
    <property type="entry name" value="2-HYDROXYACYL-COA LYASE 2"/>
    <property type="match status" value="1"/>
</dbReference>
<dbReference type="GO" id="GO:0009099">
    <property type="term" value="P:L-valine biosynthetic process"/>
    <property type="evidence" value="ECO:0007669"/>
    <property type="project" value="TreeGrafter"/>
</dbReference>
<dbReference type="SUPFAM" id="SSF52518">
    <property type="entry name" value="Thiamin diphosphate-binding fold (THDP-binding)"/>
    <property type="match status" value="2"/>
</dbReference>
<dbReference type="InterPro" id="IPR029035">
    <property type="entry name" value="DHS-like_NAD/FAD-binding_dom"/>
</dbReference>
<reference evidence="11" key="1">
    <citation type="submission" date="2016-02" db="EMBL/GenBank/DDBJ databases">
        <authorList>
            <person name="Holder M.E."/>
            <person name="Ajami N.J."/>
            <person name="Petrosino J.F."/>
        </authorList>
    </citation>
    <scope>NUCLEOTIDE SEQUENCE [LARGE SCALE GENOMIC DNA]</scope>
    <source>
        <strain evidence="11">CCUG 45958</strain>
    </source>
</reference>
<keyword evidence="11" id="KW-1185">Reference proteome</keyword>
<name>A0A0X8JM54_9BACT</name>
<evidence type="ECO:0000256" key="5">
    <source>
        <dbReference type="ARBA" id="ARBA00023052"/>
    </source>
</evidence>
<dbReference type="CDD" id="cd02004">
    <property type="entry name" value="TPP_BZL_OCoD_HPCL"/>
    <property type="match status" value="1"/>
</dbReference>
<evidence type="ECO:0000256" key="3">
    <source>
        <dbReference type="ARBA" id="ARBA00007812"/>
    </source>
</evidence>
<keyword evidence="4" id="KW-0479">Metal-binding</keyword>
<dbReference type="GO" id="GO:0000287">
    <property type="term" value="F:magnesium ion binding"/>
    <property type="evidence" value="ECO:0007669"/>
    <property type="project" value="InterPro"/>
</dbReference>
<dbReference type="Proteomes" id="UP000069241">
    <property type="component" value="Chromosome"/>
</dbReference>
<dbReference type="Pfam" id="PF00205">
    <property type="entry name" value="TPP_enzyme_M"/>
    <property type="match status" value="1"/>
</dbReference>
<dbReference type="InterPro" id="IPR012001">
    <property type="entry name" value="Thiamin_PyroP_enz_TPP-bd_dom"/>
</dbReference>
<dbReference type="Pfam" id="PF02775">
    <property type="entry name" value="TPP_enzyme_C"/>
    <property type="match status" value="1"/>
</dbReference>
<dbReference type="FunFam" id="3.40.50.970:FF:000007">
    <property type="entry name" value="Acetolactate synthase"/>
    <property type="match status" value="1"/>
</dbReference>
<dbReference type="GO" id="GO:0009097">
    <property type="term" value="P:isoleucine biosynthetic process"/>
    <property type="evidence" value="ECO:0007669"/>
    <property type="project" value="TreeGrafter"/>
</dbReference>
<dbReference type="Gene3D" id="3.40.50.970">
    <property type="match status" value="2"/>
</dbReference>